<protein>
    <recommendedName>
        <fullName evidence="1">BRCT domain-containing protein</fullName>
    </recommendedName>
</protein>
<reference evidence="2 3" key="1">
    <citation type="submission" date="2024-04" db="EMBL/GenBank/DDBJ databases">
        <title>genome sequences of Mucor flavus KT1a and Helicostylum pulchrum KT1b strains isolation_sourced from the surface of a dry-aged beef.</title>
        <authorList>
            <person name="Toyotome T."/>
            <person name="Hosono M."/>
            <person name="Torimaru M."/>
            <person name="Fukuda K."/>
            <person name="Mikami N."/>
        </authorList>
    </citation>
    <scope>NUCLEOTIDE SEQUENCE [LARGE SCALE GENOMIC DNA]</scope>
    <source>
        <strain evidence="2 3">KT1b</strain>
    </source>
</reference>
<name>A0ABP9XSU4_9FUNG</name>
<feature type="domain" description="BRCT" evidence="1">
    <location>
        <begin position="12"/>
        <end position="98"/>
    </location>
</feature>
<dbReference type="Proteomes" id="UP001476247">
    <property type="component" value="Unassembled WGS sequence"/>
</dbReference>
<dbReference type="PROSITE" id="PS50172">
    <property type="entry name" value="BRCT"/>
    <property type="match status" value="1"/>
</dbReference>
<evidence type="ECO:0000313" key="2">
    <source>
        <dbReference type="EMBL" id="GAA5797425.1"/>
    </source>
</evidence>
<gene>
    <name evidence="2" type="ORF">HPULCUR_002809</name>
</gene>
<dbReference type="SUPFAM" id="SSF52113">
    <property type="entry name" value="BRCT domain"/>
    <property type="match status" value="1"/>
</dbReference>
<dbReference type="InterPro" id="IPR001357">
    <property type="entry name" value="BRCT_dom"/>
</dbReference>
<proteinExistence type="predicted"/>
<evidence type="ECO:0000313" key="3">
    <source>
        <dbReference type="Proteomes" id="UP001476247"/>
    </source>
</evidence>
<organism evidence="2 3">
    <name type="scientific">Helicostylum pulchrum</name>
    <dbReference type="NCBI Taxonomy" id="562976"/>
    <lineage>
        <taxon>Eukaryota</taxon>
        <taxon>Fungi</taxon>
        <taxon>Fungi incertae sedis</taxon>
        <taxon>Mucoromycota</taxon>
        <taxon>Mucoromycotina</taxon>
        <taxon>Mucoromycetes</taxon>
        <taxon>Mucorales</taxon>
        <taxon>Mucorineae</taxon>
        <taxon>Mucoraceae</taxon>
        <taxon>Helicostylum</taxon>
    </lineage>
</organism>
<keyword evidence="3" id="KW-1185">Reference proteome</keyword>
<accession>A0ABP9XSU4</accession>
<evidence type="ECO:0000259" key="1">
    <source>
        <dbReference type="PROSITE" id="PS50172"/>
    </source>
</evidence>
<dbReference type="Gene3D" id="3.40.50.10190">
    <property type="entry name" value="BRCT domain"/>
    <property type="match status" value="1"/>
</dbReference>
<sequence length="102" mass="11572">MKKSNELSSDWYSPSKFRRHQLLLPSTLSIQVLSTTSSTELVEEMIRMAGGSVIKLTEQANIIIGDELVKTNKTVITDTWLFEPFEKCQSLATDDYMLGKEK</sequence>
<dbReference type="InterPro" id="IPR036420">
    <property type="entry name" value="BRCT_dom_sf"/>
</dbReference>
<dbReference type="EMBL" id="BAABUJ010000008">
    <property type="protein sequence ID" value="GAA5797425.1"/>
    <property type="molecule type" value="Genomic_DNA"/>
</dbReference>
<comment type="caution">
    <text evidence="2">The sequence shown here is derived from an EMBL/GenBank/DDBJ whole genome shotgun (WGS) entry which is preliminary data.</text>
</comment>